<protein>
    <submittedName>
        <fullName evidence="1">Uncharacterized protein</fullName>
    </submittedName>
</protein>
<proteinExistence type="predicted"/>
<organism evidence="1">
    <name type="scientific">Tanacetum cinerariifolium</name>
    <name type="common">Dalmatian daisy</name>
    <name type="synonym">Chrysanthemum cinerariifolium</name>
    <dbReference type="NCBI Taxonomy" id="118510"/>
    <lineage>
        <taxon>Eukaryota</taxon>
        <taxon>Viridiplantae</taxon>
        <taxon>Streptophyta</taxon>
        <taxon>Embryophyta</taxon>
        <taxon>Tracheophyta</taxon>
        <taxon>Spermatophyta</taxon>
        <taxon>Magnoliopsida</taxon>
        <taxon>eudicotyledons</taxon>
        <taxon>Gunneridae</taxon>
        <taxon>Pentapetalae</taxon>
        <taxon>asterids</taxon>
        <taxon>campanulids</taxon>
        <taxon>Asterales</taxon>
        <taxon>Asteraceae</taxon>
        <taxon>Asteroideae</taxon>
        <taxon>Anthemideae</taxon>
        <taxon>Anthemidinae</taxon>
        <taxon>Tanacetum</taxon>
    </lineage>
</organism>
<accession>A0A699XAV9</accession>
<gene>
    <name evidence="1" type="ORF">Tci_928262</name>
</gene>
<dbReference type="EMBL" id="BKCJ011827843">
    <property type="protein sequence ID" value="GFD56293.1"/>
    <property type="molecule type" value="Genomic_DNA"/>
</dbReference>
<comment type="caution">
    <text evidence="1">The sequence shown here is derived from an EMBL/GenBank/DDBJ whole genome shotgun (WGS) entry which is preliminary data.</text>
</comment>
<dbReference type="AlphaFoldDB" id="A0A699XAV9"/>
<reference evidence="1" key="1">
    <citation type="journal article" date="2019" name="Sci. Rep.">
        <title>Draft genome of Tanacetum cinerariifolium, the natural source of mosquito coil.</title>
        <authorList>
            <person name="Yamashiro T."/>
            <person name="Shiraishi A."/>
            <person name="Satake H."/>
            <person name="Nakayama K."/>
        </authorList>
    </citation>
    <scope>NUCLEOTIDE SEQUENCE</scope>
</reference>
<sequence>ADFGRGVWLFAASCFRAPPGIRRYSSASWRAAAAVCYVHAAAQYRYHVRRLLAMAAGVHHYSGREFVSPRARFRGAVFGDGFAD</sequence>
<name>A0A699XAV9_TANCI</name>
<evidence type="ECO:0000313" key="1">
    <source>
        <dbReference type="EMBL" id="GFD56293.1"/>
    </source>
</evidence>
<feature type="non-terminal residue" evidence="1">
    <location>
        <position position="84"/>
    </location>
</feature>
<feature type="non-terminal residue" evidence="1">
    <location>
        <position position="1"/>
    </location>
</feature>